<evidence type="ECO:0000256" key="1">
    <source>
        <dbReference type="SAM" id="SignalP"/>
    </source>
</evidence>
<accession>A0A143PTF0</accession>
<dbReference type="Proteomes" id="UP000076079">
    <property type="component" value="Chromosome"/>
</dbReference>
<proteinExistence type="predicted"/>
<dbReference type="AlphaFoldDB" id="A0A143PTF0"/>
<keyword evidence="1" id="KW-0732">Signal</keyword>
<dbReference type="KEGG" id="abac:LuPra_05195"/>
<dbReference type="EMBL" id="CP015136">
    <property type="protein sequence ID" value="AMY11925.1"/>
    <property type="molecule type" value="Genomic_DNA"/>
</dbReference>
<gene>
    <name evidence="2" type="ORF">LuPra_05195</name>
</gene>
<evidence type="ECO:0008006" key="4">
    <source>
        <dbReference type="Google" id="ProtNLM"/>
    </source>
</evidence>
<keyword evidence="3" id="KW-1185">Reference proteome</keyword>
<name>A0A143PTF0_LUTPR</name>
<sequence length="159" mass="16303" precursor="true">MMRNAKTALALCVAMLGTAIEARADCKYIRGGIAETVITSEYDPIGRLLGTVTGVLNGASTTFLTTPPPNVTSYDVFLTTAGDVLIATGVSAPRTPVPGEPGDFTSHVDLTIVGGFGKYAEATGTMTFDGVSHTGTVPRTADIIYTGTVCGPNVKGDGN</sequence>
<feature type="chain" id="PRO_5007511915" description="DUF5666 domain-containing protein" evidence="1">
    <location>
        <begin position="25"/>
        <end position="159"/>
    </location>
</feature>
<feature type="signal peptide" evidence="1">
    <location>
        <begin position="1"/>
        <end position="24"/>
    </location>
</feature>
<evidence type="ECO:0000313" key="2">
    <source>
        <dbReference type="EMBL" id="AMY11925.1"/>
    </source>
</evidence>
<evidence type="ECO:0000313" key="3">
    <source>
        <dbReference type="Proteomes" id="UP000076079"/>
    </source>
</evidence>
<protein>
    <recommendedName>
        <fullName evidence="4">DUF5666 domain-containing protein</fullName>
    </recommendedName>
</protein>
<reference evidence="3" key="2">
    <citation type="submission" date="2016-04" db="EMBL/GenBank/DDBJ databases">
        <title>First Complete Genome Sequence of a Subdivision 6 Acidobacterium.</title>
        <authorList>
            <person name="Huang S."/>
            <person name="Vieira S."/>
            <person name="Bunk B."/>
            <person name="Riedel T."/>
            <person name="Sproeer C."/>
            <person name="Overmann J."/>
        </authorList>
    </citation>
    <scope>NUCLEOTIDE SEQUENCE [LARGE SCALE GENOMIC DNA]</scope>
    <source>
        <strain evidence="3">DSM 100886 HEG_-6_39</strain>
    </source>
</reference>
<dbReference type="STRING" id="1855912.LuPra_05195"/>
<reference evidence="2 3" key="1">
    <citation type="journal article" date="2016" name="Genome Announc.">
        <title>First Complete Genome Sequence of a Subdivision 6 Acidobacterium Strain.</title>
        <authorList>
            <person name="Huang S."/>
            <person name="Vieira S."/>
            <person name="Bunk B."/>
            <person name="Riedel T."/>
            <person name="Sproer C."/>
            <person name="Overmann J."/>
        </authorList>
    </citation>
    <scope>NUCLEOTIDE SEQUENCE [LARGE SCALE GENOMIC DNA]</scope>
    <source>
        <strain evidence="3">DSM 100886 HEG_-6_39</strain>
    </source>
</reference>
<dbReference type="OrthoDB" id="9850705at2"/>
<dbReference type="RefSeq" id="WP_157899692.1">
    <property type="nucleotide sequence ID" value="NZ_CP015136.1"/>
</dbReference>
<organism evidence="2 3">
    <name type="scientific">Luteitalea pratensis</name>
    <dbReference type="NCBI Taxonomy" id="1855912"/>
    <lineage>
        <taxon>Bacteria</taxon>
        <taxon>Pseudomonadati</taxon>
        <taxon>Acidobacteriota</taxon>
        <taxon>Vicinamibacteria</taxon>
        <taxon>Vicinamibacterales</taxon>
        <taxon>Vicinamibacteraceae</taxon>
        <taxon>Luteitalea</taxon>
    </lineage>
</organism>